<organism evidence="2 3">
    <name type="scientific">Mycolicibacterium goodii</name>
    <name type="common">Mycobacterium goodii</name>
    <dbReference type="NCBI Taxonomy" id="134601"/>
    <lineage>
        <taxon>Bacteria</taxon>
        <taxon>Bacillati</taxon>
        <taxon>Actinomycetota</taxon>
        <taxon>Actinomycetes</taxon>
        <taxon>Mycobacteriales</taxon>
        <taxon>Mycobacteriaceae</taxon>
        <taxon>Mycolicibacterium</taxon>
    </lineage>
</organism>
<dbReference type="GO" id="GO:0055085">
    <property type="term" value="P:transmembrane transport"/>
    <property type="evidence" value="ECO:0007669"/>
    <property type="project" value="InterPro"/>
</dbReference>
<dbReference type="PANTHER" id="PTHR33376:SF15">
    <property type="entry name" value="BLL6794 PROTEIN"/>
    <property type="match status" value="1"/>
</dbReference>
<accession>A0A0K0X8P1</accession>
<dbReference type="Proteomes" id="UP000062255">
    <property type="component" value="Chromosome"/>
</dbReference>
<protein>
    <recommendedName>
        <fullName evidence="4">ABC transporter substrate-binding protein</fullName>
    </recommendedName>
</protein>
<evidence type="ECO:0000313" key="3">
    <source>
        <dbReference type="Proteomes" id="UP000062255"/>
    </source>
</evidence>
<sequence length="334" mass="36623">MHVAEDGTITLRVAHYMPNSHYLVKNGIEVWMQEVQNRTHGQVEFDYYPAGQLVSAEEMLSSIQSGVVHVGTFVPASTASAELPLTDVLTVPGFSASSTSVLYDAYWDVLRNELYEHEWKEAGLRPTMSMPTGRYQLIIDGPPRHGLADWSGHTIRSVGGVMDFVVQELGSASVNIPGPEEYEALQRGTIDSAVNTLESIVPYRFDEVISSATTNMPIGASLTVMAINQEVYDQLPANVQQAMADASEIAMKSAAEATTAQLKNGIEKTKADVDYYEMTDQELAELEPALTRARERWVAQREKNGDAGQLIVDAWENALVKAEEEAKSPTAANK</sequence>
<evidence type="ECO:0000256" key="1">
    <source>
        <dbReference type="ARBA" id="ARBA00022729"/>
    </source>
</evidence>
<evidence type="ECO:0008006" key="4">
    <source>
        <dbReference type="Google" id="ProtNLM"/>
    </source>
</evidence>
<dbReference type="PANTHER" id="PTHR33376">
    <property type="match status" value="1"/>
</dbReference>
<dbReference type="Gene3D" id="3.40.190.170">
    <property type="entry name" value="Bacterial extracellular solute-binding protein, family 7"/>
    <property type="match status" value="1"/>
</dbReference>
<dbReference type="EMBL" id="CP012150">
    <property type="protein sequence ID" value="AKS33722.1"/>
    <property type="molecule type" value="Genomic_DNA"/>
</dbReference>
<dbReference type="KEGG" id="mgo:AFA91_19550"/>
<keyword evidence="1" id="KW-0732">Signal</keyword>
<proteinExistence type="predicted"/>
<dbReference type="AlphaFoldDB" id="A0A0K0X8P1"/>
<dbReference type="InterPro" id="IPR038404">
    <property type="entry name" value="TRAP_DctP_sf"/>
</dbReference>
<dbReference type="Pfam" id="PF03480">
    <property type="entry name" value="DctP"/>
    <property type="match status" value="1"/>
</dbReference>
<dbReference type="PATRIC" id="fig|134601.6.peg.4049"/>
<gene>
    <name evidence="2" type="ORF">AFA91_19550</name>
</gene>
<dbReference type="STRING" id="134601.AFA91_19550"/>
<dbReference type="InterPro" id="IPR018389">
    <property type="entry name" value="DctP_fam"/>
</dbReference>
<evidence type="ECO:0000313" key="2">
    <source>
        <dbReference type="EMBL" id="AKS33722.1"/>
    </source>
</evidence>
<reference evidence="2 3" key="1">
    <citation type="submission" date="2015-07" db="EMBL/GenBank/DDBJ databases">
        <title>Complete genome sequence of Mycobacterium goodii X7B, a facultative thermophilic biodesulfurizing bacterium.</title>
        <authorList>
            <person name="Yu B."/>
            <person name="Li F."/>
            <person name="Xu P."/>
        </authorList>
    </citation>
    <scope>NUCLEOTIDE SEQUENCE [LARGE SCALE GENOMIC DNA]</scope>
    <source>
        <strain evidence="2 3">X7B</strain>
    </source>
</reference>
<name>A0A0K0X8P1_MYCGD</name>
<dbReference type="NCBIfam" id="NF037995">
    <property type="entry name" value="TRAP_S1"/>
    <property type="match status" value="1"/>
</dbReference>